<evidence type="ECO:0000313" key="3">
    <source>
        <dbReference type="Proteomes" id="UP000076798"/>
    </source>
</evidence>
<sequence length="263" mass="29585">MSSPQSRLIPLWPLHPSSFPASAHQTQEERTPQENYRDERSRGFEELNRVLVQRGCPASKSQPKTLDQAIRKLQEDGLALEINGKLIQEMRQDISEILERINAMSAHFITTPRQTESRCFSWSDPEVSEGDLLSSYMRSSSRASTTISTDTSSGDLFSNPPESSSEDTSIFRFDTANLGSERYDGTLNGLLSTNRSSTAIHSAPISATLPTLVRPHNFPYSSAQPDQIMDEDRLSQGFHIEDIWYFHRSEGASRGGPHQLHRF</sequence>
<proteinExistence type="predicted"/>
<protein>
    <submittedName>
        <fullName evidence="2">Uncharacterized protein</fullName>
    </submittedName>
</protein>
<reference evidence="2 3" key="1">
    <citation type="journal article" date="2016" name="Mol. Biol. Evol.">
        <title>Comparative Genomics of Early-Diverging Mushroom-Forming Fungi Provides Insights into the Origins of Lignocellulose Decay Capabilities.</title>
        <authorList>
            <person name="Nagy L.G."/>
            <person name="Riley R."/>
            <person name="Tritt A."/>
            <person name="Adam C."/>
            <person name="Daum C."/>
            <person name="Floudas D."/>
            <person name="Sun H."/>
            <person name="Yadav J.S."/>
            <person name="Pangilinan J."/>
            <person name="Larsson K.H."/>
            <person name="Matsuura K."/>
            <person name="Barry K."/>
            <person name="Labutti K."/>
            <person name="Kuo R."/>
            <person name="Ohm R.A."/>
            <person name="Bhattacharya S.S."/>
            <person name="Shirouzu T."/>
            <person name="Yoshinaga Y."/>
            <person name="Martin F.M."/>
            <person name="Grigoriev I.V."/>
            <person name="Hibbett D.S."/>
        </authorList>
    </citation>
    <scope>NUCLEOTIDE SEQUENCE [LARGE SCALE GENOMIC DNA]</scope>
    <source>
        <strain evidence="2 3">HHB10207 ss-3</strain>
    </source>
</reference>
<name>A0A165YJD6_9AGAM</name>
<dbReference type="AlphaFoldDB" id="A0A165YJD6"/>
<evidence type="ECO:0000256" key="1">
    <source>
        <dbReference type="SAM" id="MobiDB-lite"/>
    </source>
</evidence>
<evidence type="ECO:0000313" key="2">
    <source>
        <dbReference type="EMBL" id="KZT33309.1"/>
    </source>
</evidence>
<organism evidence="2 3">
    <name type="scientific">Sistotremastrum suecicum HHB10207 ss-3</name>
    <dbReference type="NCBI Taxonomy" id="1314776"/>
    <lineage>
        <taxon>Eukaryota</taxon>
        <taxon>Fungi</taxon>
        <taxon>Dikarya</taxon>
        <taxon>Basidiomycota</taxon>
        <taxon>Agaricomycotina</taxon>
        <taxon>Agaricomycetes</taxon>
        <taxon>Sistotremastrales</taxon>
        <taxon>Sistotremastraceae</taxon>
        <taxon>Sistotremastrum</taxon>
    </lineage>
</organism>
<feature type="region of interest" description="Disordered" evidence="1">
    <location>
        <begin position="143"/>
        <end position="168"/>
    </location>
</feature>
<feature type="region of interest" description="Disordered" evidence="1">
    <location>
        <begin position="1"/>
        <end position="39"/>
    </location>
</feature>
<feature type="compositionally biased region" description="Basic and acidic residues" evidence="1">
    <location>
        <begin position="26"/>
        <end position="39"/>
    </location>
</feature>
<accession>A0A165YJD6</accession>
<dbReference type="Proteomes" id="UP000076798">
    <property type="component" value="Unassembled WGS sequence"/>
</dbReference>
<feature type="compositionally biased region" description="Low complexity" evidence="1">
    <location>
        <begin position="143"/>
        <end position="153"/>
    </location>
</feature>
<feature type="compositionally biased region" description="Polar residues" evidence="1">
    <location>
        <begin position="154"/>
        <end position="168"/>
    </location>
</feature>
<keyword evidence="3" id="KW-1185">Reference proteome</keyword>
<dbReference type="EMBL" id="KV428250">
    <property type="protein sequence ID" value="KZT33309.1"/>
    <property type="molecule type" value="Genomic_DNA"/>
</dbReference>
<gene>
    <name evidence="2" type="ORF">SISSUDRAFT_1066244</name>
</gene>